<feature type="domain" description="Protein ENHANCED DISEASE RESISTANCE 2 C-terminal" evidence="1">
    <location>
        <begin position="282"/>
        <end position="523"/>
    </location>
</feature>
<name>A0ABD3D3L5_9LAMI</name>
<sequence>MGACVSSPYIATKPSFKTIKIRRKRIGRSKKRLNLAADGNKKRSSDSGLITDFAVGEFVHATTTTCRLSAVSNSTFHLTQTQWQLDSNGIYQEDSWFDTLSLLDSDTDDDFSSVHGDLFPDIATGQVVQYETSSCFLEPKNHLTIVHTQRKELPGLSFVAKSDESKTKKLDRVFLSFNGVKANACEDKSQQNLLIKSVLPRLSPSVSFNDKIFSTSSYLQQSQRKSTVIRLSITRQSVDITRKSIDEKEINEFSASTKYLYRPRAGLLIPCSTNGKPTPGTWSEIEPSTFKLRGDTYFTDKKKSPAQNVSPYTPIGVDLFSCPRKVNHIAQHLELPSLKEDTKLPSLLIVNIQLPIYAPSMFLGEGDGEGLSLVLYFKLSETFETDVSPHFQECIKRFIEDEKESVKGYTKNSVVSFRERLKIMVVVVNPDDLVSSATERKLLAAYNEKPVLSRPQHNFYEGPGYFEIDLDIHHFSYIARKGLEAFRERLGNGILDLGLTIQAQKPDELPEEVLGCVRLNKIDFGNSEEIPRIMRLDDD</sequence>
<dbReference type="Proteomes" id="UP001632038">
    <property type="component" value="Unassembled WGS sequence"/>
</dbReference>
<comment type="caution">
    <text evidence="2">The sequence shown here is derived from an EMBL/GenBank/DDBJ whole genome shotgun (WGS) entry which is preliminary data.</text>
</comment>
<dbReference type="EMBL" id="JAVIJP010000026">
    <property type="protein sequence ID" value="KAL3636582.1"/>
    <property type="molecule type" value="Genomic_DNA"/>
</dbReference>
<dbReference type="PANTHER" id="PTHR31558:SF42">
    <property type="entry name" value="PROTEIN ENHANCED DISEASE RESISTANCE 2 C-TERMINAL DOMAIN-CONTAINING PROTEIN"/>
    <property type="match status" value="1"/>
</dbReference>
<reference evidence="3" key="1">
    <citation type="journal article" date="2024" name="IScience">
        <title>Strigolactones Initiate the Formation of Haustorium-like Structures in Castilleja.</title>
        <authorList>
            <person name="Buerger M."/>
            <person name="Peterson D."/>
            <person name="Chory J."/>
        </authorList>
    </citation>
    <scope>NUCLEOTIDE SEQUENCE [LARGE SCALE GENOMIC DNA]</scope>
</reference>
<keyword evidence="3" id="KW-1185">Reference proteome</keyword>
<dbReference type="Pfam" id="PF07059">
    <property type="entry name" value="EDR2_C"/>
    <property type="match status" value="1"/>
</dbReference>
<dbReference type="PANTHER" id="PTHR31558">
    <property type="entry name" value="CW14 PROTEIN"/>
    <property type="match status" value="1"/>
</dbReference>
<evidence type="ECO:0000259" key="1">
    <source>
        <dbReference type="Pfam" id="PF07059"/>
    </source>
</evidence>
<protein>
    <recommendedName>
        <fullName evidence="1">Protein ENHANCED DISEASE RESISTANCE 2 C-terminal domain-containing protein</fullName>
    </recommendedName>
</protein>
<organism evidence="2 3">
    <name type="scientific">Castilleja foliolosa</name>
    <dbReference type="NCBI Taxonomy" id="1961234"/>
    <lineage>
        <taxon>Eukaryota</taxon>
        <taxon>Viridiplantae</taxon>
        <taxon>Streptophyta</taxon>
        <taxon>Embryophyta</taxon>
        <taxon>Tracheophyta</taxon>
        <taxon>Spermatophyta</taxon>
        <taxon>Magnoliopsida</taxon>
        <taxon>eudicotyledons</taxon>
        <taxon>Gunneridae</taxon>
        <taxon>Pentapetalae</taxon>
        <taxon>asterids</taxon>
        <taxon>lamiids</taxon>
        <taxon>Lamiales</taxon>
        <taxon>Orobanchaceae</taxon>
        <taxon>Pedicularideae</taxon>
        <taxon>Castillejinae</taxon>
        <taxon>Castilleja</taxon>
    </lineage>
</organism>
<dbReference type="InterPro" id="IPR009769">
    <property type="entry name" value="EDR2_C"/>
</dbReference>
<proteinExistence type="predicted"/>
<evidence type="ECO:0000313" key="3">
    <source>
        <dbReference type="Proteomes" id="UP001632038"/>
    </source>
</evidence>
<gene>
    <name evidence="2" type="ORF">CASFOL_018881</name>
</gene>
<evidence type="ECO:0000313" key="2">
    <source>
        <dbReference type="EMBL" id="KAL3636582.1"/>
    </source>
</evidence>
<dbReference type="AlphaFoldDB" id="A0ABD3D3L5"/>
<accession>A0ABD3D3L5</accession>